<organism evidence="2 3">
    <name type="scientific">Penicillium cosmopolitanum</name>
    <dbReference type="NCBI Taxonomy" id="1131564"/>
    <lineage>
        <taxon>Eukaryota</taxon>
        <taxon>Fungi</taxon>
        <taxon>Dikarya</taxon>
        <taxon>Ascomycota</taxon>
        <taxon>Pezizomycotina</taxon>
        <taxon>Eurotiomycetes</taxon>
        <taxon>Eurotiomycetidae</taxon>
        <taxon>Eurotiales</taxon>
        <taxon>Aspergillaceae</taxon>
        <taxon>Penicillium</taxon>
    </lineage>
</organism>
<evidence type="ECO:0000256" key="1">
    <source>
        <dbReference type="SAM" id="MobiDB-lite"/>
    </source>
</evidence>
<reference evidence="2" key="1">
    <citation type="submission" date="2022-12" db="EMBL/GenBank/DDBJ databases">
        <authorList>
            <person name="Petersen C."/>
        </authorList>
    </citation>
    <scope>NUCLEOTIDE SEQUENCE</scope>
    <source>
        <strain evidence="2">IBT 29677</strain>
    </source>
</reference>
<accession>A0A9W9WC63</accession>
<protein>
    <submittedName>
        <fullName evidence="2">Uncharacterized protein</fullName>
    </submittedName>
</protein>
<feature type="region of interest" description="Disordered" evidence="1">
    <location>
        <begin position="65"/>
        <end position="94"/>
    </location>
</feature>
<dbReference type="OrthoDB" id="10325355at2759"/>
<gene>
    <name evidence="2" type="ORF">N7509_001165</name>
</gene>
<keyword evidence="3" id="KW-1185">Reference proteome</keyword>
<dbReference type="Proteomes" id="UP001147747">
    <property type="component" value="Unassembled WGS sequence"/>
</dbReference>
<dbReference type="RefSeq" id="XP_056494384.1">
    <property type="nucleotide sequence ID" value="XM_056625802.1"/>
</dbReference>
<evidence type="ECO:0000313" key="2">
    <source>
        <dbReference type="EMBL" id="KAJ5414538.1"/>
    </source>
</evidence>
<sequence>MNRRAREEEIINANNPIDKYKWIGDPSASDVSNAEPYYIPVPVPNLHLHWQILFLAALQIRHITSASDRSPRDPDNQEGQISGSLSPHNDLSIK</sequence>
<name>A0A9W9WC63_9EURO</name>
<comment type="caution">
    <text evidence="2">The sequence shown here is derived from an EMBL/GenBank/DDBJ whole genome shotgun (WGS) entry which is preliminary data.</text>
</comment>
<dbReference type="GeneID" id="81364782"/>
<reference evidence="2" key="2">
    <citation type="journal article" date="2023" name="IMA Fungus">
        <title>Comparative genomic study of the Penicillium genus elucidates a diverse pangenome and 15 lateral gene transfer events.</title>
        <authorList>
            <person name="Petersen C."/>
            <person name="Sorensen T."/>
            <person name="Nielsen M.R."/>
            <person name="Sondergaard T.E."/>
            <person name="Sorensen J.L."/>
            <person name="Fitzpatrick D.A."/>
            <person name="Frisvad J.C."/>
            <person name="Nielsen K.L."/>
        </authorList>
    </citation>
    <scope>NUCLEOTIDE SEQUENCE</scope>
    <source>
        <strain evidence="2">IBT 29677</strain>
    </source>
</reference>
<evidence type="ECO:0000313" key="3">
    <source>
        <dbReference type="Proteomes" id="UP001147747"/>
    </source>
</evidence>
<dbReference type="AlphaFoldDB" id="A0A9W9WC63"/>
<dbReference type="EMBL" id="JAPZBU010000003">
    <property type="protein sequence ID" value="KAJ5414538.1"/>
    <property type="molecule type" value="Genomic_DNA"/>
</dbReference>
<feature type="compositionally biased region" description="Polar residues" evidence="1">
    <location>
        <begin position="77"/>
        <end position="94"/>
    </location>
</feature>
<proteinExistence type="predicted"/>